<evidence type="ECO:0000259" key="1">
    <source>
        <dbReference type="PROSITE" id="PS51837"/>
    </source>
</evidence>
<organism evidence="2 3">
    <name type="scientific">Cirrhinus mrigala</name>
    <name type="common">Mrigala</name>
    <dbReference type="NCBI Taxonomy" id="683832"/>
    <lineage>
        <taxon>Eukaryota</taxon>
        <taxon>Metazoa</taxon>
        <taxon>Chordata</taxon>
        <taxon>Craniata</taxon>
        <taxon>Vertebrata</taxon>
        <taxon>Euteleostomi</taxon>
        <taxon>Actinopterygii</taxon>
        <taxon>Neopterygii</taxon>
        <taxon>Teleostei</taxon>
        <taxon>Ostariophysi</taxon>
        <taxon>Cypriniformes</taxon>
        <taxon>Cyprinidae</taxon>
        <taxon>Labeoninae</taxon>
        <taxon>Labeonini</taxon>
        <taxon>Cirrhinus</taxon>
    </lineage>
</organism>
<dbReference type="EMBL" id="JAMKFB020000001">
    <property type="protein sequence ID" value="KAL0202808.1"/>
    <property type="molecule type" value="Genomic_DNA"/>
</dbReference>
<dbReference type="PROSITE" id="PS51837">
    <property type="entry name" value="LITAF"/>
    <property type="match status" value="1"/>
</dbReference>
<name>A0ABD0RW66_CIRMR</name>
<dbReference type="Proteomes" id="UP001529510">
    <property type="component" value="Unassembled WGS sequence"/>
</dbReference>
<accession>A0ABD0RW66</accession>
<gene>
    <name evidence="2" type="ORF">M9458_000826</name>
</gene>
<feature type="domain" description="LITAF" evidence="1">
    <location>
        <begin position="1"/>
        <end position="49"/>
    </location>
</feature>
<evidence type="ECO:0000313" key="2">
    <source>
        <dbReference type="EMBL" id="KAL0202808.1"/>
    </source>
</evidence>
<proteinExistence type="predicted"/>
<reference evidence="2 3" key="1">
    <citation type="submission" date="2024-05" db="EMBL/GenBank/DDBJ databases">
        <title>Genome sequencing and assembly of Indian major carp, Cirrhinus mrigala (Hamilton, 1822).</title>
        <authorList>
            <person name="Mohindra V."/>
            <person name="Chowdhury L.M."/>
            <person name="Lal K."/>
            <person name="Jena J.K."/>
        </authorList>
    </citation>
    <scope>NUCLEOTIDE SEQUENCE [LARGE SCALE GENOMIC DNA]</scope>
    <source>
        <strain evidence="2">CM1030</strain>
        <tissue evidence="2">Blood</tissue>
    </source>
</reference>
<keyword evidence="3" id="KW-1185">Reference proteome</keyword>
<dbReference type="Pfam" id="PF10601">
    <property type="entry name" value="zf-LITAF-like"/>
    <property type="match status" value="1"/>
</dbReference>
<evidence type="ECO:0000313" key="3">
    <source>
        <dbReference type="Proteomes" id="UP001529510"/>
    </source>
</evidence>
<dbReference type="AlphaFoldDB" id="A0ABD0RW66"/>
<comment type="caution">
    <text evidence="2">The sequence shown here is derived from an EMBL/GenBank/DDBJ whole genome shotgun (WGS) entry which is preliminary data.</text>
</comment>
<protein>
    <recommendedName>
        <fullName evidence="1">LITAF domain-containing protein</fullName>
    </recommendedName>
</protein>
<feature type="non-terminal residue" evidence="2">
    <location>
        <position position="1"/>
    </location>
</feature>
<sequence>TQMVVVAPGLADVPGQTKCPHCQKVIVTETRHVSGLLTWATCGVLGVLM</sequence>
<dbReference type="InterPro" id="IPR006629">
    <property type="entry name" value="LITAF"/>
</dbReference>